<protein>
    <submittedName>
        <fullName evidence="2">Down syndrome cell adhesion molecule-like protein Dscam2</fullName>
    </submittedName>
</protein>
<proteinExistence type="predicted"/>
<keyword evidence="3" id="KW-1185">Reference proteome</keyword>
<feature type="region of interest" description="Disordered" evidence="1">
    <location>
        <begin position="52"/>
        <end position="120"/>
    </location>
</feature>
<feature type="compositionally biased region" description="Basic and acidic residues" evidence="1">
    <location>
        <begin position="75"/>
        <end position="85"/>
    </location>
</feature>
<dbReference type="Proteomes" id="UP000886998">
    <property type="component" value="Unassembled WGS sequence"/>
</dbReference>
<feature type="compositionally biased region" description="Polar residues" evidence="1">
    <location>
        <begin position="94"/>
        <end position="113"/>
    </location>
</feature>
<evidence type="ECO:0000256" key="1">
    <source>
        <dbReference type="SAM" id="MobiDB-lite"/>
    </source>
</evidence>
<dbReference type="EMBL" id="BMAV01006121">
    <property type="protein sequence ID" value="GFY47820.1"/>
    <property type="molecule type" value="Genomic_DNA"/>
</dbReference>
<dbReference type="AlphaFoldDB" id="A0A8X7BXS3"/>
<sequence length="144" mass="16176">MTSKVISLPFSYEEGIPPAVDSAGDSYFEFAANKPGCFEKRIQEFEIDILGSKRHSGSSGGKGENLSMSSYGKVKRSDPSEDSQREPLYYPTPYATTQLSTYSESPNTSQCNTLRRHDGKGHEYDIPHRHAQVYTIFDHIIVIY</sequence>
<evidence type="ECO:0000313" key="3">
    <source>
        <dbReference type="Proteomes" id="UP000886998"/>
    </source>
</evidence>
<organism evidence="2 3">
    <name type="scientific">Trichonephila inaurata madagascariensis</name>
    <dbReference type="NCBI Taxonomy" id="2747483"/>
    <lineage>
        <taxon>Eukaryota</taxon>
        <taxon>Metazoa</taxon>
        <taxon>Ecdysozoa</taxon>
        <taxon>Arthropoda</taxon>
        <taxon>Chelicerata</taxon>
        <taxon>Arachnida</taxon>
        <taxon>Araneae</taxon>
        <taxon>Araneomorphae</taxon>
        <taxon>Entelegynae</taxon>
        <taxon>Araneoidea</taxon>
        <taxon>Nephilidae</taxon>
        <taxon>Trichonephila</taxon>
        <taxon>Trichonephila inaurata</taxon>
    </lineage>
</organism>
<name>A0A8X7BXS3_9ARAC</name>
<reference evidence="2" key="1">
    <citation type="submission" date="2020-08" db="EMBL/GenBank/DDBJ databases">
        <title>Multicomponent nature underlies the extraordinary mechanical properties of spider dragline silk.</title>
        <authorList>
            <person name="Kono N."/>
            <person name="Nakamura H."/>
            <person name="Mori M."/>
            <person name="Yoshida Y."/>
            <person name="Ohtoshi R."/>
            <person name="Malay A.D."/>
            <person name="Moran D.A.P."/>
            <person name="Tomita M."/>
            <person name="Numata K."/>
            <person name="Arakawa K."/>
        </authorList>
    </citation>
    <scope>NUCLEOTIDE SEQUENCE</scope>
</reference>
<comment type="caution">
    <text evidence="2">The sequence shown here is derived from an EMBL/GenBank/DDBJ whole genome shotgun (WGS) entry which is preliminary data.</text>
</comment>
<evidence type="ECO:0000313" key="2">
    <source>
        <dbReference type="EMBL" id="GFY47820.1"/>
    </source>
</evidence>
<dbReference type="OrthoDB" id="6421448at2759"/>
<accession>A0A8X7BXS3</accession>
<gene>
    <name evidence="2" type="primary">Dscam2_88</name>
    <name evidence="2" type="ORF">TNIN_330891</name>
</gene>